<keyword evidence="6 8" id="KW-0472">Membrane</keyword>
<dbReference type="STRING" id="1563681.BFP71_06055"/>
<proteinExistence type="inferred from homology"/>
<dbReference type="InterPro" id="IPR012910">
    <property type="entry name" value="Plug_dom"/>
</dbReference>
<dbReference type="InterPro" id="IPR039426">
    <property type="entry name" value="TonB-dep_rcpt-like"/>
</dbReference>
<dbReference type="SUPFAM" id="SSF49464">
    <property type="entry name" value="Carboxypeptidase regulatory domain-like"/>
    <property type="match status" value="1"/>
</dbReference>
<dbReference type="Gene3D" id="2.60.40.1120">
    <property type="entry name" value="Carboxypeptidase-like, regulatory domain"/>
    <property type="match status" value="1"/>
</dbReference>
<evidence type="ECO:0000313" key="10">
    <source>
        <dbReference type="EMBL" id="OEK05684.1"/>
    </source>
</evidence>
<evidence type="ECO:0000256" key="7">
    <source>
        <dbReference type="ARBA" id="ARBA00023237"/>
    </source>
</evidence>
<evidence type="ECO:0000259" key="9">
    <source>
        <dbReference type="Pfam" id="PF07715"/>
    </source>
</evidence>
<comment type="caution">
    <text evidence="10">The sequence shown here is derived from an EMBL/GenBank/DDBJ whole genome shotgun (WGS) entry which is preliminary data.</text>
</comment>
<evidence type="ECO:0000256" key="3">
    <source>
        <dbReference type="ARBA" id="ARBA00022452"/>
    </source>
</evidence>
<keyword evidence="11" id="KW-1185">Reference proteome</keyword>
<dbReference type="Proteomes" id="UP000095552">
    <property type="component" value="Unassembled WGS sequence"/>
</dbReference>
<dbReference type="SUPFAM" id="SSF56935">
    <property type="entry name" value="Porins"/>
    <property type="match status" value="1"/>
</dbReference>
<keyword evidence="4 8" id="KW-0812">Transmembrane</keyword>
<dbReference type="Pfam" id="PF07715">
    <property type="entry name" value="Plug"/>
    <property type="match status" value="1"/>
</dbReference>
<evidence type="ECO:0000256" key="4">
    <source>
        <dbReference type="ARBA" id="ARBA00022692"/>
    </source>
</evidence>
<keyword evidence="7 8" id="KW-0998">Cell outer membrane</keyword>
<dbReference type="Pfam" id="PF13715">
    <property type="entry name" value="CarbopepD_reg_2"/>
    <property type="match status" value="1"/>
</dbReference>
<dbReference type="NCBIfam" id="TIGR04056">
    <property type="entry name" value="OMP_RagA_SusC"/>
    <property type="match status" value="1"/>
</dbReference>
<evidence type="ECO:0000256" key="8">
    <source>
        <dbReference type="PROSITE-ProRule" id="PRU01360"/>
    </source>
</evidence>
<dbReference type="Gene3D" id="2.170.130.10">
    <property type="entry name" value="TonB-dependent receptor, plug domain"/>
    <property type="match status" value="1"/>
</dbReference>
<gene>
    <name evidence="10" type="ORF">BFP71_06055</name>
</gene>
<organism evidence="10 11">
    <name type="scientific">Roseivirga misakiensis</name>
    <dbReference type="NCBI Taxonomy" id="1563681"/>
    <lineage>
        <taxon>Bacteria</taxon>
        <taxon>Pseudomonadati</taxon>
        <taxon>Bacteroidota</taxon>
        <taxon>Cytophagia</taxon>
        <taxon>Cytophagales</taxon>
        <taxon>Roseivirgaceae</taxon>
        <taxon>Roseivirga</taxon>
    </lineage>
</organism>
<dbReference type="InterPro" id="IPR023996">
    <property type="entry name" value="TonB-dep_OMP_SusC/RagA"/>
</dbReference>
<dbReference type="GO" id="GO:0015344">
    <property type="term" value="F:siderophore uptake transmembrane transporter activity"/>
    <property type="evidence" value="ECO:0007669"/>
    <property type="project" value="TreeGrafter"/>
</dbReference>
<dbReference type="InterPro" id="IPR036942">
    <property type="entry name" value="Beta-barrel_TonB_sf"/>
</dbReference>
<dbReference type="GO" id="GO:0009279">
    <property type="term" value="C:cell outer membrane"/>
    <property type="evidence" value="ECO:0007669"/>
    <property type="project" value="UniProtKB-SubCell"/>
</dbReference>
<accession>A0A1E5T2S5</accession>
<dbReference type="InterPro" id="IPR037066">
    <property type="entry name" value="Plug_dom_sf"/>
</dbReference>
<dbReference type="AlphaFoldDB" id="A0A1E5T2S5"/>
<dbReference type="GO" id="GO:0044718">
    <property type="term" value="P:siderophore transmembrane transport"/>
    <property type="evidence" value="ECO:0007669"/>
    <property type="project" value="TreeGrafter"/>
</dbReference>
<evidence type="ECO:0000313" key="11">
    <source>
        <dbReference type="Proteomes" id="UP000095552"/>
    </source>
</evidence>
<dbReference type="Gene3D" id="2.40.170.20">
    <property type="entry name" value="TonB-dependent receptor, beta-barrel domain"/>
    <property type="match status" value="1"/>
</dbReference>
<keyword evidence="5" id="KW-0732">Signal</keyword>
<reference evidence="10 11" key="1">
    <citation type="submission" date="2016-08" db="EMBL/GenBank/DDBJ databases">
        <title>Draft genome of Fabibacter sp. strain SK-8.</title>
        <authorList>
            <person name="Wong S.-K."/>
            <person name="Hamasaki K."/>
            <person name="Yoshizawa S."/>
        </authorList>
    </citation>
    <scope>NUCLEOTIDE SEQUENCE [LARGE SCALE GENOMIC DNA]</scope>
    <source>
        <strain evidence="10 11">SK-8</strain>
    </source>
</reference>
<evidence type="ECO:0000256" key="1">
    <source>
        <dbReference type="ARBA" id="ARBA00004571"/>
    </source>
</evidence>
<evidence type="ECO:0000256" key="2">
    <source>
        <dbReference type="ARBA" id="ARBA00022448"/>
    </source>
</evidence>
<evidence type="ECO:0000256" key="6">
    <source>
        <dbReference type="ARBA" id="ARBA00023136"/>
    </source>
</evidence>
<dbReference type="PANTHER" id="PTHR30069">
    <property type="entry name" value="TONB-DEPENDENT OUTER MEMBRANE RECEPTOR"/>
    <property type="match status" value="1"/>
</dbReference>
<dbReference type="EMBL" id="MDGQ01000004">
    <property type="protein sequence ID" value="OEK05684.1"/>
    <property type="molecule type" value="Genomic_DNA"/>
</dbReference>
<name>A0A1E5T2S5_9BACT</name>
<comment type="similarity">
    <text evidence="8">Belongs to the TonB-dependent receptor family.</text>
</comment>
<feature type="domain" description="TonB-dependent receptor plug" evidence="9">
    <location>
        <begin position="108"/>
        <end position="214"/>
    </location>
</feature>
<comment type="subcellular location">
    <subcellularLocation>
        <location evidence="1 8">Cell outer membrane</location>
        <topology evidence="1 8">Multi-pass membrane protein</topology>
    </subcellularLocation>
</comment>
<evidence type="ECO:0000256" key="5">
    <source>
        <dbReference type="ARBA" id="ARBA00022729"/>
    </source>
</evidence>
<keyword evidence="3 8" id="KW-1134">Transmembrane beta strand</keyword>
<sequence length="1007" mass="111055">MLAGLTTVAFAQNRTVTGKVTGSDDGLPLVQVTIQLKGTFEGTPTNQDGEYRLEVPASGGTLVFSYLGYVDQEIKLVPNQSVYNVIMVPDATSLGEVVVTGVAAATPVKKLPFTVSSVGEKVIKQVPATDAGSALAGKIAGVRVQPSNVPGAGPQIQIRGASTLSGNNSPLIVLDGVLIEGSLSDINLQDIERYEVLKGASAATLFGSRAANGVIQLFSKRGDKIAPGSTQFLLRTEYGNESVYKSRNIEKARYHPFLIDPATGDFQLDNTGTAQDDPDLISDNEFPRYRDHINDLFTGSTFFTQYMRLSTRGATGNLAVSAEYQDRTGGVDFYDGNQRYNITVQSDQYIGEKLKLSSSLRFIQDEQDNVTPSIRTLTIADPSADFFAPNEEDGSPFNYNANRFSPTSEFNPFYILTNNRNERTRKRFIGSVNVKYDIVEGLTAEGRFGMDTWQDYSRQFQDIGYLANQGVPGTGSLSRGYSDFTAITSSFRLTYVTKIQDWNLRSNAFFQYEDRGGEAFSANGTNLGLAAFDRFNNVTLSPNDGLPFLGASATEENQVVANNFSLSVGGDYQDKYLFDIVVRRDGNSLFGRDNRWQTFARFSAGWRITEDFEIDGIQEAKLTGSWGQAGGLPGFFDRFERAPVINGVIQNPTVLENPLLGPNVTDELEIGLNVDFLDKFKFIASYSEQANRDQILTIPLSAVTGRSSQQQNAGTLETNTLEFTLGYDAIQKNDMNLSFNLIFDRTRAEITEFNRPRFQVGARNIWDLGNRPTEMFGRKIARSLDDLTVLPDGTVANVPGGLTPSDFKINRDGIVIVAADEFTTNEAAVYLTDEAGVQLDDILIGDAQANFNMALTTSFDYKNFSVFMLWEYQNGGDTYYQGGQWLARDRLHPIFNQGDFPEGQRKANTYLATIYNTNRTTDFWVEDATHLRLRELAVNYDLGGDQLAKIGMDKVFKNVRLSVVGRNLFLSSDYPGYDPASGGITTRTDNFAYPLVRSFNGSIALTF</sequence>
<protein>
    <recommendedName>
        <fullName evidence="9">TonB-dependent receptor plug domain-containing protein</fullName>
    </recommendedName>
</protein>
<dbReference type="PANTHER" id="PTHR30069:SF29">
    <property type="entry name" value="HEMOGLOBIN AND HEMOGLOBIN-HAPTOGLOBIN-BINDING PROTEIN 1-RELATED"/>
    <property type="match status" value="1"/>
</dbReference>
<keyword evidence="2 8" id="KW-0813">Transport</keyword>
<dbReference type="PROSITE" id="PS52016">
    <property type="entry name" value="TONB_DEPENDENT_REC_3"/>
    <property type="match status" value="1"/>
</dbReference>
<dbReference type="InterPro" id="IPR008969">
    <property type="entry name" value="CarboxyPept-like_regulatory"/>
</dbReference>